<evidence type="ECO:0000313" key="2">
    <source>
        <dbReference type="EMBL" id="TSE06499.1"/>
    </source>
</evidence>
<dbReference type="AlphaFoldDB" id="A0A554VGI9"/>
<reference evidence="2 3" key="1">
    <citation type="submission" date="2019-07" db="EMBL/GenBank/DDBJ databases">
        <title>The draft genome sequence of Aquimarina algiphila M91.</title>
        <authorList>
            <person name="Meng X."/>
        </authorList>
    </citation>
    <scope>NUCLEOTIDE SEQUENCE [LARGE SCALE GENOMIC DNA]</scope>
    <source>
        <strain evidence="2 3">M91</strain>
    </source>
</reference>
<accession>A0A554VGI9</accession>
<organism evidence="2 3">
    <name type="scientific">Aquimarina algiphila</name>
    <dbReference type="NCBI Taxonomy" id="2047982"/>
    <lineage>
        <taxon>Bacteria</taxon>
        <taxon>Pseudomonadati</taxon>
        <taxon>Bacteroidota</taxon>
        <taxon>Flavobacteriia</taxon>
        <taxon>Flavobacteriales</taxon>
        <taxon>Flavobacteriaceae</taxon>
        <taxon>Aquimarina</taxon>
    </lineage>
</organism>
<dbReference type="PANTHER" id="PTHR36444:SF2">
    <property type="entry name" value="TRANSCRIPTIONAL REGULATOR PROTEIN YOBU-RELATED"/>
    <property type="match status" value="1"/>
</dbReference>
<dbReference type="InterPro" id="IPR011256">
    <property type="entry name" value="Reg_factor_effector_dom_sf"/>
</dbReference>
<dbReference type="InterPro" id="IPR029441">
    <property type="entry name" value="Cass2"/>
</dbReference>
<gene>
    <name evidence="2" type="ORF">FOF46_19340</name>
</gene>
<evidence type="ECO:0000313" key="3">
    <source>
        <dbReference type="Proteomes" id="UP000318833"/>
    </source>
</evidence>
<protein>
    <submittedName>
        <fullName evidence="2">AraC family transcriptional regulator</fullName>
    </submittedName>
</protein>
<evidence type="ECO:0000259" key="1">
    <source>
        <dbReference type="SMART" id="SM00871"/>
    </source>
</evidence>
<sequence length="151" mass="17415">MKTKLDPFWVIGVSVRTTKKNEKFAKDIPALWDTFMADGTMHKIPNRIEDSIYAIYTDYESDHTESYTMVLGCKVENLDSIPEGMTGVQVQKSMYSRFTAKGDITQGVIYDKWINIWETDLDRTYSTDFEVYGEEAQNPRDAEVDIFVAIK</sequence>
<dbReference type="OrthoDB" id="9801008at2"/>
<dbReference type="InterPro" id="IPR010499">
    <property type="entry name" value="AraC_E-bd"/>
</dbReference>
<dbReference type="SMART" id="SM00871">
    <property type="entry name" value="AraC_E_bind"/>
    <property type="match status" value="1"/>
</dbReference>
<proteinExistence type="predicted"/>
<dbReference type="SUPFAM" id="SSF55136">
    <property type="entry name" value="Probable bacterial effector-binding domain"/>
    <property type="match status" value="1"/>
</dbReference>
<comment type="caution">
    <text evidence="2">The sequence shown here is derived from an EMBL/GenBank/DDBJ whole genome shotgun (WGS) entry which is preliminary data.</text>
</comment>
<dbReference type="EMBL" id="VLNR01000045">
    <property type="protein sequence ID" value="TSE06499.1"/>
    <property type="molecule type" value="Genomic_DNA"/>
</dbReference>
<dbReference type="PANTHER" id="PTHR36444">
    <property type="entry name" value="TRANSCRIPTIONAL REGULATOR PROTEIN YOBU-RELATED"/>
    <property type="match status" value="1"/>
</dbReference>
<keyword evidence="3" id="KW-1185">Reference proteome</keyword>
<dbReference type="Pfam" id="PF14526">
    <property type="entry name" value="Cass2"/>
    <property type="match status" value="1"/>
</dbReference>
<name>A0A554VGI9_9FLAO</name>
<dbReference type="Gene3D" id="3.20.80.10">
    <property type="entry name" value="Regulatory factor, effector binding domain"/>
    <property type="match status" value="1"/>
</dbReference>
<dbReference type="Proteomes" id="UP000318833">
    <property type="component" value="Unassembled WGS sequence"/>
</dbReference>
<dbReference type="InterPro" id="IPR053182">
    <property type="entry name" value="YobU-like_regulator"/>
</dbReference>
<feature type="domain" description="AraC effector-binding" evidence="1">
    <location>
        <begin position="1"/>
        <end position="151"/>
    </location>
</feature>